<comment type="caution">
    <text evidence="1">The sequence shown here is derived from an EMBL/GenBank/DDBJ whole genome shotgun (WGS) entry which is preliminary data.</text>
</comment>
<protein>
    <submittedName>
        <fullName evidence="1">Uncharacterized protein</fullName>
    </submittedName>
</protein>
<evidence type="ECO:0000313" key="1">
    <source>
        <dbReference type="EMBL" id="RII34095.1"/>
    </source>
</evidence>
<organism evidence="1 2">
    <name type="scientific">Clostridium chromiireducens</name>
    <dbReference type="NCBI Taxonomy" id="225345"/>
    <lineage>
        <taxon>Bacteria</taxon>
        <taxon>Bacillati</taxon>
        <taxon>Bacillota</taxon>
        <taxon>Clostridia</taxon>
        <taxon>Eubacteriales</taxon>
        <taxon>Clostridiaceae</taxon>
        <taxon>Clostridium</taxon>
    </lineage>
</organism>
<proteinExistence type="predicted"/>
<dbReference type="AlphaFoldDB" id="A0A399IM40"/>
<evidence type="ECO:0000313" key="2">
    <source>
        <dbReference type="Proteomes" id="UP000265930"/>
    </source>
</evidence>
<sequence length="30" mass="3432">MMKSLPDKVVDYLLSTLKSLKQATILLLLR</sequence>
<accession>A0A399IM40</accession>
<dbReference type="Proteomes" id="UP000265930">
    <property type="component" value="Unassembled WGS sequence"/>
</dbReference>
<reference evidence="1 2" key="1">
    <citation type="submission" date="2018-08" db="EMBL/GenBank/DDBJ databases">
        <title>Genome of Clostridium chromiireducens C1, DSM12136.</title>
        <authorList>
            <person name="Xing M."/>
            <person name="Wei Y."/>
            <person name="Ang E.L."/>
            <person name="Zhao H."/>
            <person name="Zhang Y."/>
        </authorList>
    </citation>
    <scope>NUCLEOTIDE SEQUENCE [LARGE SCALE GENOMIC DNA]</scope>
    <source>
        <strain evidence="1 2">C1</strain>
    </source>
</reference>
<gene>
    <name evidence="1" type="ORF">D2A34_13035</name>
</gene>
<name>A0A399IM40_9CLOT</name>
<dbReference type="EMBL" id="QXDJ01000003">
    <property type="protein sequence ID" value="RII34095.1"/>
    <property type="molecule type" value="Genomic_DNA"/>
</dbReference>